<evidence type="ECO:0000259" key="6">
    <source>
        <dbReference type="PROSITE" id="PS51085"/>
    </source>
</evidence>
<dbReference type="RefSeq" id="WP_191250911.1">
    <property type="nucleotide sequence ID" value="NZ_BNCI01000001.1"/>
</dbReference>
<name>A0A919E788_9PROT</name>
<evidence type="ECO:0000256" key="1">
    <source>
        <dbReference type="ARBA" id="ARBA00022714"/>
    </source>
</evidence>
<accession>A0A919E788</accession>
<dbReference type="CDD" id="cd00207">
    <property type="entry name" value="fer2"/>
    <property type="match status" value="1"/>
</dbReference>
<dbReference type="InterPro" id="IPR006058">
    <property type="entry name" value="2Fe2S_fd_BS"/>
</dbReference>
<keyword evidence="5" id="KW-0411">Iron-sulfur</keyword>
<protein>
    <submittedName>
        <fullName evidence="7">(2Fe-2S)-binding protein</fullName>
    </submittedName>
</protein>
<dbReference type="EMBL" id="BNCI01000001">
    <property type="protein sequence ID" value="GHF19318.1"/>
    <property type="molecule type" value="Genomic_DNA"/>
</dbReference>
<dbReference type="InterPro" id="IPR036010">
    <property type="entry name" value="2Fe-2S_ferredoxin-like_sf"/>
</dbReference>
<organism evidence="7 8">
    <name type="scientific">Kordiimonas sediminis</name>
    <dbReference type="NCBI Taxonomy" id="1735581"/>
    <lineage>
        <taxon>Bacteria</taxon>
        <taxon>Pseudomonadati</taxon>
        <taxon>Pseudomonadota</taxon>
        <taxon>Alphaproteobacteria</taxon>
        <taxon>Kordiimonadales</taxon>
        <taxon>Kordiimonadaceae</taxon>
        <taxon>Kordiimonas</taxon>
    </lineage>
</organism>
<keyword evidence="2" id="KW-0479">Metal-binding</keyword>
<dbReference type="Pfam" id="PF01799">
    <property type="entry name" value="Fer2_2"/>
    <property type="match status" value="1"/>
</dbReference>
<dbReference type="InterPro" id="IPR002888">
    <property type="entry name" value="2Fe-2S-bd"/>
</dbReference>
<evidence type="ECO:0000256" key="5">
    <source>
        <dbReference type="ARBA" id="ARBA00023014"/>
    </source>
</evidence>
<proteinExistence type="predicted"/>
<reference evidence="7" key="2">
    <citation type="submission" date="2020-09" db="EMBL/GenBank/DDBJ databases">
        <authorList>
            <person name="Sun Q."/>
            <person name="Kim S."/>
        </authorList>
    </citation>
    <scope>NUCLEOTIDE SEQUENCE</scope>
    <source>
        <strain evidence="7">KCTC 42590</strain>
    </source>
</reference>
<keyword evidence="4" id="KW-0408">Iron</keyword>
<dbReference type="GO" id="GO:0051537">
    <property type="term" value="F:2 iron, 2 sulfur cluster binding"/>
    <property type="evidence" value="ECO:0007669"/>
    <property type="project" value="UniProtKB-KW"/>
</dbReference>
<evidence type="ECO:0000313" key="8">
    <source>
        <dbReference type="Proteomes" id="UP000630923"/>
    </source>
</evidence>
<dbReference type="Gene3D" id="1.10.150.120">
    <property type="entry name" value="[2Fe-2S]-binding domain"/>
    <property type="match status" value="1"/>
</dbReference>
<dbReference type="GO" id="GO:0046872">
    <property type="term" value="F:metal ion binding"/>
    <property type="evidence" value="ECO:0007669"/>
    <property type="project" value="UniProtKB-KW"/>
</dbReference>
<dbReference type="PANTHER" id="PTHR44379:SF2">
    <property type="entry name" value="BLR6218 PROTEIN"/>
    <property type="match status" value="1"/>
</dbReference>
<reference evidence="7" key="1">
    <citation type="journal article" date="2014" name="Int. J. Syst. Evol. Microbiol.">
        <title>Complete genome sequence of Corynebacterium casei LMG S-19264T (=DSM 44701T), isolated from a smear-ripened cheese.</title>
        <authorList>
            <consortium name="US DOE Joint Genome Institute (JGI-PGF)"/>
            <person name="Walter F."/>
            <person name="Albersmeier A."/>
            <person name="Kalinowski J."/>
            <person name="Ruckert C."/>
        </authorList>
    </citation>
    <scope>NUCLEOTIDE SEQUENCE</scope>
    <source>
        <strain evidence="7">KCTC 42590</strain>
    </source>
</reference>
<dbReference type="Proteomes" id="UP000630923">
    <property type="component" value="Unassembled WGS sequence"/>
</dbReference>
<dbReference type="SUPFAM" id="SSF54292">
    <property type="entry name" value="2Fe-2S ferredoxin-like"/>
    <property type="match status" value="1"/>
</dbReference>
<dbReference type="GO" id="GO:0016491">
    <property type="term" value="F:oxidoreductase activity"/>
    <property type="evidence" value="ECO:0007669"/>
    <property type="project" value="UniProtKB-KW"/>
</dbReference>
<dbReference type="InterPro" id="IPR036884">
    <property type="entry name" value="2Fe-2S-bd_dom_sf"/>
</dbReference>
<keyword evidence="1" id="KW-0001">2Fe-2S</keyword>
<comment type="caution">
    <text evidence="7">The sequence shown here is derived from an EMBL/GenBank/DDBJ whole genome shotgun (WGS) entry which is preliminary data.</text>
</comment>
<dbReference type="InterPro" id="IPR051452">
    <property type="entry name" value="Diverse_Oxidoreductases"/>
</dbReference>
<dbReference type="InterPro" id="IPR001041">
    <property type="entry name" value="2Fe-2S_ferredoxin-type"/>
</dbReference>
<feature type="domain" description="2Fe-2S ferredoxin-type" evidence="6">
    <location>
        <begin position="1"/>
        <end position="76"/>
    </location>
</feature>
<dbReference type="Gene3D" id="3.10.20.30">
    <property type="match status" value="1"/>
</dbReference>
<dbReference type="PANTHER" id="PTHR44379">
    <property type="entry name" value="OXIDOREDUCTASE WITH IRON-SULFUR SUBUNIT"/>
    <property type="match status" value="1"/>
</dbReference>
<gene>
    <name evidence="7" type="ORF">GCM10017044_12370</name>
</gene>
<keyword evidence="3" id="KW-0560">Oxidoreductase</keyword>
<evidence type="ECO:0000256" key="4">
    <source>
        <dbReference type="ARBA" id="ARBA00023004"/>
    </source>
</evidence>
<evidence type="ECO:0000256" key="3">
    <source>
        <dbReference type="ARBA" id="ARBA00023002"/>
    </source>
</evidence>
<evidence type="ECO:0000256" key="2">
    <source>
        <dbReference type="ARBA" id="ARBA00022723"/>
    </source>
</evidence>
<dbReference type="SUPFAM" id="SSF47741">
    <property type="entry name" value="CO dehydrogenase ISP C-domain like"/>
    <property type="match status" value="1"/>
</dbReference>
<dbReference type="PROSITE" id="PS00197">
    <property type="entry name" value="2FE2S_FER_1"/>
    <property type="match status" value="1"/>
</dbReference>
<dbReference type="Pfam" id="PF00111">
    <property type="entry name" value="Fer2"/>
    <property type="match status" value="1"/>
</dbReference>
<keyword evidence="8" id="KW-1185">Reference proteome</keyword>
<evidence type="ECO:0000313" key="7">
    <source>
        <dbReference type="EMBL" id="GHF19318.1"/>
    </source>
</evidence>
<sequence length="157" mass="17046">MQITINGTNVTVNETDDTPLLWFLRDHQGLKGTKFGCGIGSCGACTIHVNGDAVRSCSIPLDALSDGDQITTIEGLGEETNLHPVQQAWLELDVPQCGYCQAGQIMAAVDLLKQFPNPTNDIIDAHHDNLCRCGTYIRIRKAIHRAAELLQTTEATS</sequence>
<dbReference type="PROSITE" id="PS51085">
    <property type="entry name" value="2FE2S_FER_2"/>
    <property type="match status" value="1"/>
</dbReference>
<dbReference type="InterPro" id="IPR012675">
    <property type="entry name" value="Beta-grasp_dom_sf"/>
</dbReference>
<dbReference type="AlphaFoldDB" id="A0A919E788"/>